<sequence length="67" mass="7411">MVNVDFDEYVDRWKRSALRRRDAKRPAENQARLAAACGTSGLRVLVPAVRPASSTSGWAGPMPRSRV</sequence>
<accession>A0ABY7K2Y8</accession>
<name>A0ABY7K2Y8_9ACTN</name>
<dbReference type="Proteomes" id="UP001164693">
    <property type="component" value="Chromosome"/>
</dbReference>
<dbReference type="EMBL" id="CP097463">
    <property type="protein sequence ID" value="WAX58565.1"/>
    <property type="molecule type" value="Genomic_DNA"/>
</dbReference>
<reference evidence="1" key="1">
    <citation type="submission" date="2022-05" db="EMBL/GenBank/DDBJ databases">
        <title>Jatrophihabitans sp. SB3-54 whole genome sequence.</title>
        <authorList>
            <person name="Suh M.K."/>
            <person name="Eom M.K."/>
            <person name="Kim J.S."/>
            <person name="Kim H.S."/>
            <person name="Do H.E."/>
            <person name="Shin Y.K."/>
            <person name="Lee J.-S."/>
        </authorList>
    </citation>
    <scope>NUCLEOTIDE SEQUENCE</scope>
    <source>
        <strain evidence="1">SB3-54</strain>
    </source>
</reference>
<evidence type="ECO:0000313" key="1">
    <source>
        <dbReference type="EMBL" id="WAX58565.1"/>
    </source>
</evidence>
<dbReference type="RefSeq" id="WP_269445104.1">
    <property type="nucleotide sequence ID" value="NZ_CP097463.1"/>
</dbReference>
<evidence type="ECO:0000313" key="2">
    <source>
        <dbReference type="Proteomes" id="UP001164693"/>
    </source>
</evidence>
<protein>
    <submittedName>
        <fullName evidence="1">Uncharacterized protein</fullName>
    </submittedName>
</protein>
<organism evidence="1 2">
    <name type="scientific">Jatrophihabitans cynanchi</name>
    <dbReference type="NCBI Taxonomy" id="2944128"/>
    <lineage>
        <taxon>Bacteria</taxon>
        <taxon>Bacillati</taxon>
        <taxon>Actinomycetota</taxon>
        <taxon>Actinomycetes</taxon>
        <taxon>Jatrophihabitantales</taxon>
        <taxon>Jatrophihabitantaceae</taxon>
        <taxon>Jatrophihabitans</taxon>
    </lineage>
</organism>
<keyword evidence="2" id="KW-1185">Reference proteome</keyword>
<gene>
    <name evidence="1" type="ORF">M6B22_07315</name>
</gene>
<proteinExistence type="predicted"/>